<protein>
    <recommendedName>
        <fullName evidence="3">NACHT-NTPase and P-loop NTPases N-terminal domain-containing protein</fullName>
    </recommendedName>
</protein>
<accession>A0A6A6SLB2</accession>
<gene>
    <name evidence="1" type="ORF">K491DRAFT_723676</name>
</gene>
<dbReference type="EMBL" id="MU004674">
    <property type="protein sequence ID" value="KAF2647148.1"/>
    <property type="molecule type" value="Genomic_DNA"/>
</dbReference>
<evidence type="ECO:0000313" key="2">
    <source>
        <dbReference type="Proteomes" id="UP000799324"/>
    </source>
</evidence>
<dbReference type="OrthoDB" id="3558752at2759"/>
<dbReference type="Proteomes" id="UP000799324">
    <property type="component" value="Unassembled WGS sequence"/>
</dbReference>
<sequence length="134" mass="15016">MDPLSAVGLASNILQLVEMTWKVTSAAREIYKSSSGLSTELKPSRSEAIQVRSRLEAFEEDNADDNELRKVVVPFRDQINNYVAQVDDLRNRQKSRFGDSFAAARTVFRRDGLDKMRQAVRETGGAVASHLVMI</sequence>
<evidence type="ECO:0000313" key="1">
    <source>
        <dbReference type="EMBL" id="KAF2647148.1"/>
    </source>
</evidence>
<evidence type="ECO:0008006" key="3">
    <source>
        <dbReference type="Google" id="ProtNLM"/>
    </source>
</evidence>
<reference evidence="1" key="1">
    <citation type="journal article" date="2020" name="Stud. Mycol.">
        <title>101 Dothideomycetes genomes: a test case for predicting lifestyles and emergence of pathogens.</title>
        <authorList>
            <person name="Haridas S."/>
            <person name="Albert R."/>
            <person name="Binder M."/>
            <person name="Bloem J."/>
            <person name="Labutti K."/>
            <person name="Salamov A."/>
            <person name="Andreopoulos B."/>
            <person name="Baker S."/>
            <person name="Barry K."/>
            <person name="Bills G."/>
            <person name="Bluhm B."/>
            <person name="Cannon C."/>
            <person name="Castanera R."/>
            <person name="Culley D."/>
            <person name="Daum C."/>
            <person name="Ezra D."/>
            <person name="Gonzalez J."/>
            <person name="Henrissat B."/>
            <person name="Kuo A."/>
            <person name="Liang C."/>
            <person name="Lipzen A."/>
            <person name="Lutzoni F."/>
            <person name="Magnuson J."/>
            <person name="Mondo S."/>
            <person name="Nolan M."/>
            <person name="Ohm R."/>
            <person name="Pangilinan J."/>
            <person name="Park H.-J."/>
            <person name="Ramirez L."/>
            <person name="Alfaro M."/>
            <person name="Sun H."/>
            <person name="Tritt A."/>
            <person name="Yoshinaga Y."/>
            <person name="Zwiers L.-H."/>
            <person name="Turgeon B."/>
            <person name="Goodwin S."/>
            <person name="Spatafora J."/>
            <person name="Crous P."/>
            <person name="Grigoriev I."/>
        </authorList>
    </citation>
    <scope>NUCLEOTIDE SEQUENCE</scope>
    <source>
        <strain evidence="1">CBS 122681</strain>
    </source>
</reference>
<keyword evidence="2" id="KW-1185">Reference proteome</keyword>
<dbReference type="AlphaFoldDB" id="A0A6A6SLB2"/>
<organism evidence="1 2">
    <name type="scientific">Lophiostoma macrostomum CBS 122681</name>
    <dbReference type="NCBI Taxonomy" id="1314788"/>
    <lineage>
        <taxon>Eukaryota</taxon>
        <taxon>Fungi</taxon>
        <taxon>Dikarya</taxon>
        <taxon>Ascomycota</taxon>
        <taxon>Pezizomycotina</taxon>
        <taxon>Dothideomycetes</taxon>
        <taxon>Pleosporomycetidae</taxon>
        <taxon>Pleosporales</taxon>
        <taxon>Lophiostomataceae</taxon>
        <taxon>Lophiostoma</taxon>
    </lineage>
</organism>
<name>A0A6A6SLB2_9PLEO</name>
<proteinExistence type="predicted"/>